<feature type="transmembrane region" description="Helical" evidence="2">
    <location>
        <begin position="186"/>
        <end position="206"/>
    </location>
</feature>
<gene>
    <name evidence="4" type="ORF">SAMN05421659_101138</name>
</gene>
<keyword evidence="5" id="KW-1185">Reference proteome</keyword>
<reference evidence="4 5" key="1">
    <citation type="submission" date="2016-10" db="EMBL/GenBank/DDBJ databases">
        <authorList>
            <person name="de Groot N.N."/>
        </authorList>
    </citation>
    <scope>NUCLEOTIDE SEQUENCE [LARGE SCALE GENOMIC DNA]</scope>
    <source>
        <strain evidence="4 5">DSM 9179</strain>
    </source>
</reference>
<dbReference type="InterPro" id="IPR007621">
    <property type="entry name" value="TPM_dom"/>
</dbReference>
<sequence>MKKINLTLVLMILLTCAFMLMGFDSTQQKVYDDAGILTSIEESKLQKLCTDAAQTSKIDIVIVTTLDNQGKTSLKYAQDFYSSHEFGYNKANGDCVILVIDMEGREVGVRPFGSGQTYLSEVRTDNIITAVKARLKNSDYDGACELFVTKMENYMRSLPSLSDKSGDGNTDFTEDQTFSQKLMANMGIKVLIAIGIGVVAVLVMMFNAKAKMSVGCQTYVKDHNFDIRDTRDIFLNTTVVTHKIETNKGGGGGSMNSGSGGSGFSGGSSKF</sequence>
<name>A0A1I0M398_9FIRM</name>
<keyword evidence="2" id="KW-0472">Membrane</keyword>
<dbReference type="Gene3D" id="3.10.310.50">
    <property type="match status" value="1"/>
</dbReference>
<proteinExistence type="predicted"/>
<organism evidence="4 5">
    <name type="scientific">[Clostridium] fimetarium</name>
    <dbReference type="NCBI Taxonomy" id="99656"/>
    <lineage>
        <taxon>Bacteria</taxon>
        <taxon>Bacillati</taxon>
        <taxon>Bacillota</taxon>
        <taxon>Clostridia</taxon>
        <taxon>Lachnospirales</taxon>
        <taxon>Lachnospiraceae</taxon>
    </lineage>
</organism>
<feature type="domain" description="TPM" evidence="3">
    <location>
        <begin position="30"/>
        <end position="153"/>
    </location>
</feature>
<dbReference type="EMBL" id="FOJI01000001">
    <property type="protein sequence ID" value="SEV82769.1"/>
    <property type="molecule type" value="Genomic_DNA"/>
</dbReference>
<feature type="region of interest" description="Disordered" evidence="1">
    <location>
        <begin position="246"/>
        <end position="271"/>
    </location>
</feature>
<evidence type="ECO:0000313" key="4">
    <source>
        <dbReference type="EMBL" id="SEV82769.1"/>
    </source>
</evidence>
<dbReference type="Pfam" id="PF04536">
    <property type="entry name" value="TPM_phosphatase"/>
    <property type="match status" value="1"/>
</dbReference>
<accession>A0A1I0M398</accession>
<feature type="compositionally biased region" description="Gly residues" evidence="1">
    <location>
        <begin position="248"/>
        <end position="271"/>
    </location>
</feature>
<dbReference type="Proteomes" id="UP000199701">
    <property type="component" value="Unassembled WGS sequence"/>
</dbReference>
<dbReference type="RefSeq" id="WP_170841238.1">
    <property type="nucleotide sequence ID" value="NZ_FOJI01000001.1"/>
</dbReference>
<evidence type="ECO:0000259" key="3">
    <source>
        <dbReference type="Pfam" id="PF04536"/>
    </source>
</evidence>
<protein>
    <recommendedName>
        <fullName evidence="3">TPM domain-containing protein</fullName>
    </recommendedName>
</protein>
<evidence type="ECO:0000313" key="5">
    <source>
        <dbReference type="Proteomes" id="UP000199701"/>
    </source>
</evidence>
<dbReference type="AlphaFoldDB" id="A0A1I0M398"/>
<evidence type="ECO:0000256" key="2">
    <source>
        <dbReference type="SAM" id="Phobius"/>
    </source>
</evidence>
<dbReference type="STRING" id="99656.SAMN05421659_101138"/>
<keyword evidence="2" id="KW-0812">Transmembrane</keyword>
<keyword evidence="2" id="KW-1133">Transmembrane helix</keyword>
<evidence type="ECO:0000256" key="1">
    <source>
        <dbReference type="SAM" id="MobiDB-lite"/>
    </source>
</evidence>